<evidence type="ECO:0000256" key="11">
    <source>
        <dbReference type="ARBA" id="ARBA00038053"/>
    </source>
</evidence>
<evidence type="ECO:0000256" key="4">
    <source>
        <dbReference type="ARBA" id="ARBA00022692"/>
    </source>
</evidence>
<evidence type="ECO:0000256" key="14">
    <source>
        <dbReference type="ARBA" id="ARBA00044770"/>
    </source>
</evidence>
<dbReference type="Pfam" id="PF01098">
    <property type="entry name" value="FTSW_RODA_SPOVE"/>
    <property type="match status" value="1"/>
</dbReference>
<evidence type="ECO:0000256" key="8">
    <source>
        <dbReference type="ARBA" id="ARBA00023136"/>
    </source>
</evidence>
<feature type="transmembrane region" description="Helical" evidence="16">
    <location>
        <begin position="198"/>
        <end position="215"/>
    </location>
</feature>
<comment type="catalytic activity">
    <reaction evidence="15">
        <text>[GlcNAc-(1-&gt;4)-Mur2Ac(oyl-L-Ala-gamma-D-Glu-L-Lys-D-Ala-D-Ala)](n)-di-trans,octa-cis-undecaprenyl diphosphate + beta-D-GlcNAc-(1-&gt;4)-Mur2Ac(oyl-L-Ala-gamma-D-Glu-L-Lys-D-Ala-D-Ala)-di-trans,octa-cis-undecaprenyl diphosphate = [GlcNAc-(1-&gt;4)-Mur2Ac(oyl-L-Ala-gamma-D-Glu-L-Lys-D-Ala-D-Ala)](n+1)-di-trans,octa-cis-undecaprenyl diphosphate + di-trans,octa-cis-undecaprenyl diphosphate + H(+)</text>
        <dbReference type="Rhea" id="RHEA:23708"/>
        <dbReference type="Rhea" id="RHEA-COMP:9602"/>
        <dbReference type="Rhea" id="RHEA-COMP:9603"/>
        <dbReference type="ChEBI" id="CHEBI:15378"/>
        <dbReference type="ChEBI" id="CHEBI:58405"/>
        <dbReference type="ChEBI" id="CHEBI:60033"/>
        <dbReference type="ChEBI" id="CHEBI:78435"/>
        <dbReference type="EC" id="2.4.99.28"/>
    </reaction>
</comment>
<comment type="subcellular location">
    <subcellularLocation>
        <location evidence="1">Membrane</location>
        <topology evidence="1">Multi-pass membrane protein</topology>
    </subcellularLocation>
</comment>
<feature type="transmembrane region" description="Helical" evidence="16">
    <location>
        <begin position="102"/>
        <end position="125"/>
    </location>
</feature>
<evidence type="ECO:0000313" key="17">
    <source>
        <dbReference type="EMBL" id="OGZ89178.1"/>
    </source>
</evidence>
<dbReference type="GO" id="GO:0008360">
    <property type="term" value="P:regulation of cell shape"/>
    <property type="evidence" value="ECO:0007669"/>
    <property type="project" value="UniProtKB-KW"/>
</dbReference>
<organism evidence="17 18">
    <name type="scientific">Candidatus Staskawiczbacteria bacterium RIFOXYD1_FULL_32_13</name>
    <dbReference type="NCBI Taxonomy" id="1802234"/>
    <lineage>
        <taxon>Bacteria</taxon>
        <taxon>Candidatus Staskawicziibacteriota</taxon>
    </lineage>
</organism>
<comment type="caution">
    <text evidence="17">The sequence shown here is derived from an EMBL/GenBank/DDBJ whole genome shotgun (WGS) entry which is preliminary data.</text>
</comment>
<dbReference type="Proteomes" id="UP000178935">
    <property type="component" value="Unassembled WGS sequence"/>
</dbReference>
<reference evidence="17 18" key="1">
    <citation type="journal article" date="2016" name="Nat. Commun.">
        <title>Thousands of microbial genomes shed light on interconnected biogeochemical processes in an aquifer system.</title>
        <authorList>
            <person name="Anantharaman K."/>
            <person name="Brown C.T."/>
            <person name="Hug L.A."/>
            <person name="Sharon I."/>
            <person name="Castelle C.J."/>
            <person name="Probst A.J."/>
            <person name="Thomas B.C."/>
            <person name="Singh A."/>
            <person name="Wilkins M.J."/>
            <person name="Karaoz U."/>
            <person name="Brodie E.L."/>
            <person name="Williams K.H."/>
            <person name="Hubbard S.S."/>
            <person name="Banfield J.F."/>
        </authorList>
    </citation>
    <scope>NUCLEOTIDE SEQUENCE [LARGE SCALE GENOMIC DNA]</scope>
</reference>
<comment type="similarity">
    <text evidence="11">Belongs to the SEDS family. FtsW subfamily.</text>
</comment>
<dbReference type="GO" id="GO:0032153">
    <property type="term" value="C:cell division site"/>
    <property type="evidence" value="ECO:0007669"/>
    <property type="project" value="TreeGrafter"/>
</dbReference>
<evidence type="ECO:0000256" key="6">
    <source>
        <dbReference type="ARBA" id="ARBA00022984"/>
    </source>
</evidence>
<feature type="transmembrane region" description="Helical" evidence="16">
    <location>
        <begin position="146"/>
        <end position="168"/>
    </location>
</feature>
<keyword evidence="4 16" id="KW-0812">Transmembrane</keyword>
<dbReference type="EC" id="2.4.99.28" evidence="14"/>
<keyword evidence="6" id="KW-0573">Peptidoglycan synthesis</keyword>
<protein>
    <recommendedName>
        <fullName evidence="12">Probable peptidoglycan glycosyltransferase FtsW</fullName>
        <ecNumber evidence="14">2.4.99.28</ecNumber>
    </recommendedName>
    <alternativeName>
        <fullName evidence="13">Cell division protein FtsW</fullName>
    </alternativeName>
    <alternativeName>
        <fullName evidence="10">Cell wall polymerase</fullName>
    </alternativeName>
    <alternativeName>
        <fullName evidence="9">Peptidoglycan polymerase</fullName>
    </alternativeName>
</protein>
<evidence type="ECO:0000256" key="12">
    <source>
        <dbReference type="ARBA" id="ARBA00041185"/>
    </source>
</evidence>
<feature type="transmembrane region" description="Helical" evidence="16">
    <location>
        <begin position="318"/>
        <end position="343"/>
    </location>
</feature>
<evidence type="ECO:0000313" key="18">
    <source>
        <dbReference type="Proteomes" id="UP000178935"/>
    </source>
</evidence>
<dbReference type="InterPro" id="IPR001182">
    <property type="entry name" value="FtsW/RodA"/>
</dbReference>
<sequence>MKKHISYPLLFLSIILIFFGFLFLSTLSAPESLRTFATTNYFVLHQLRSLIPALILGIIVFFIPIHIIKKFAPYLLLINLFLLILVFIPFFGSEFWGAKRWIIVGGFVLQPSELLKITSILYLSAWISNRQVDKTKKDIVSHAKNTIYNITYILLPFLFLLSIISIILIMQPDLSTLGIIGLTLLAIYFGSKTPVWHTVFIVLGGIAGLIALIKFEPYRLGRLLVFLHPETDPLGIGFQVKQSLIAIGSGGFFGKGLGLSYQKFGFLPQAMTDSVFAVLGEETGIIGSTILIILFLLFLWFGFKIAKNSTDKFAKFTALGITFWITLQAFINISSAIGIWPLAGIPLPFFSYGGSHLLTELAGVGLLLNISKNG</sequence>
<feature type="transmembrane region" description="Helical" evidence="16">
    <location>
        <begin position="285"/>
        <end position="306"/>
    </location>
</feature>
<evidence type="ECO:0000256" key="10">
    <source>
        <dbReference type="ARBA" id="ARBA00033270"/>
    </source>
</evidence>
<keyword evidence="3" id="KW-0808">Transferase</keyword>
<evidence type="ECO:0000256" key="3">
    <source>
        <dbReference type="ARBA" id="ARBA00022679"/>
    </source>
</evidence>
<evidence type="ECO:0000256" key="16">
    <source>
        <dbReference type="SAM" id="Phobius"/>
    </source>
</evidence>
<feature type="transmembrane region" description="Helical" evidence="16">
    <location>
        <begin position="49"/>
        <end position="67"/>
    </location>
</feature>
<evidence type="ECO:0000256" key="9">
    <source>
        <dbReference type="ARBA" id="ARBA00032370"/>
    </source>
</evidence>
<feature type="transmembrane region" description="Helical" evidence="16">
    <location>
        <begin position="7"/>
        <end position="29"/>
    </location>
</feature>
<dbReference type="GO" id="GO:0005886">
    <property type="term" value="C:plasma membrane"/>
    <property type="evidence" value="ECO:0007669"/>
    <property type="project" value="TreeGrafter"/>
</dbReference>
<feature type="transmembrane region" description="Helical" evidence="16">
    <location>
        <begin position="349"/>
        <end position="370"/>
    </location>
</feature>
<dbReference type="AlphaFoldDB" id="A0A1G2JSD3"/>
<dbReference type="PANTHER" id="PTHR30474">
    <property type="entry name" value="CELL CYCLE PROTEIN"/>
    <property type="match status" value="1"/>
</dbReference>
<evidence type="ECO:0000256" key="15">
    <source>
        <dbReference type="ARBA" id="ARBA00049902"/>
    </source>
</evidence>
<evidence type="ECO:0000256" key="13">
    <source>
        <dbReference type="ARBA" id="ARBA00041418"/>
    </source>
</evidence>
<evidence type="ECO:0000256" key="5">
    <source>
        <dbReference type="ARBA" id="ARBA00022960"/>
    </source>
</evidence>
<dbReference type="GO" id="GO:0051301">
    <property type="term" value="P:cell division"/>
    <property type="evidence" value="ECO:0007669"/>
    <property type="project" value="InterPro"/>
</dbReference>
<accession>A0A1G2JSD3</accession>
<proteinExistence type="inferred from homology"/>
<feature type="transmembrane region" description="Helical" evidence="16">
    <location>
        <begin position="74"/>
        <end position="96"/>
    </location>
</feature>
<keyword evidence="8 16" id="KW-0472">Membrane</keyword>
<evidence type="ECO:0000256" key="1">
    <source>
        <dbReference type="ARBA" id="ARBA00004141"/>
    </source>
</evidence>
<feature type="transmembrane region" description="Helical" evidence="16">
    <location>
        <begin position="174"/>
        <end position="191"/>
    </location>
</feature>
<dbReference type="GO" id="GO:0009252">
    <property type="term" value="P:peptidoglycan biosynthetic process"/>
    <property type="evidence" value="ECO:0007669"/>
    <property type="project" value="UniProtKB-KW"/>
</dbReference>
<evidence type="ECO:0000256" key="7">
    <source>
        <dbReference type="ARBA" id="ARBA00022989"/>
    </source>
</evidence>
<dbReference type="PANTHER" id="PTHR30474:SF2">
    <property type="entry name" value="PEPTIDOGLYCAN GLYCOSYLTRANSFERASE FTSW-RELATED"/>
    <property type="match status" value="1"/>
</dbReference>
<keyword evidence="7 16" id="KW-1133">Transmembrane helix</keyword>
<keyword evidence="5" id="KW-0133">Cell shape</keyword>
<dbReference type="GO" id="GO:0015648">
    <property type="term" value="F:lipid-linked peptidoglycan transporter activity"/>
    <property type="evidence" value="ECO:0007669"/>
    <property type="project" value="TreeGrafter"/>
</dbReference>
<evidence type="ECO:0000256" key="2">
    <source>
        <dbReference type="ARBA" id="ARBA00022676"/>
    </source>
</evidence>
<keyword evidence="2" id="KW-0328">Glycosyltransferase</keyword>
<name>A0A1G2JSD3_9BACT</name>
<dbReference type="EMBL" id="MHPU01000010">
    <property type="protein sequence ID" value="OGZ89178.1"/>
    <property type="molecule type" value="Genomic_DNA"/>
</dbReference>
<dbReference type="GO" id="GO:0008955">
    <property type="term" value="F:peptidoglycan glycosyltransferase activity"/>
    <property type="evidence" value="ECO:0007669"/>
    <property type="project" value="UniProtKB-EC"/>
</dbReference>
<gene>
    <name evidence="17" type="ORF">A2561_01150</name>
</gene>